<dbReference type="HOGENOM" id="CLU_012062_8_0_11"/>
<dbReference type="RefSeq" id="WP_035104795.1">
    <property type="nucleotide sequence ID" value="NZ_CP011311.1"/>
</dbReference>
<gene>
    <name evidence="4" type="ORF">UL81_06550</name>
</gene>
<dbReference type="KEGG" id="ccj:UL81_06550"/>
<dbReference type="OrthoDB" id="5507614at2"/>
<accession>A0A0F6QYJ3</accession>
<dbReference type="EMBL" id="CP011311">
    <property type="protein sequence ID" value="AKE39273.1"/>
    <property type="molecule type" value="Genomic_DNA"/>
</dbReference>
<dbReference type="PROSITE" id="PS50072">
    <property type="entry name" value="CSA_PPIASE_2"/>
    <property type="match status" value="1"/>
</dbReference>
<keyword evidence="5" id="KW-1185">Reference proteome</keyword>
<feature type="compositionally biased region" description="Basic and acidic residues" evidence="2">
    <location>
        <begin position="275"/>
        <end position="286"/>
    </location>
</feature>
<dbReference type="PANTHER" id="PTHR45625:SF3">
    <property type="entry name" value="PEPTIDYL-PROLYL CIS-TRANS ISOMERASE B-RELATED"/>
    <property type="match status" value="1"/>
</dbReference>
<dbReference type="SUPFAM" id="SSF50891">
    <property type="entry name" value="Cyclophilin-like"/>
    <property type="match status" value="1"/>
</dbReference>
<dbReference type="CDD" id="cd00317">
    <property type="entry name" value="cyclophilin"/>
    <property type="match status" value="1"/>
</dbReference>
<evidence type="ECO:0000256" key="2">
    <source>
        <dbReference type="SAM" id="MobiDB-lite"/>
    </source>
</evidence>
<sequence>MPNNQKRGEEALSKLDRELNSRDRKEKARPLGVVAASVVVILALVGGIWFMTTRDGDDEEIQAEETATETSPEEAPEATVLAAQRENQLDETVTCTYDENGEDANGAEVPNGDDISARGTVTVNFQTNQGDIPMELDRELAPCTVNAITELADSGFYNDTICHRMTTGGLNVLQCGDPTGSGAGGPGFQFADEYPTDETDEANLQNPVTYPRGAVAMANSGPDTNGSQFFLNYADSQLAPNYTYFGTVTADGLETLDKIAEAGVEGGQPDGTPAEEVKIESAEVSA</sequence>
<name>A0A0F6QYJ3_9CORY</name>
<evidence type="ECO:0000256" key="3">
    <source>
        <dbReference type="SAM" id="Phobius"/>
    </source>
</evidence>
<reference evidence="4 5" key="1">
    <citation type="journal article" date="2015" name="Genome Announc.">
        <title>Complete Genome Sequence of Corynebacterium camporealensis DSM 44610, Isolated from the Milk of a Manchega Sheep with Subclinical Mastitis.</title>
        <authorList>
            <person name="Ruckert C."/>
            <person name="Albersmeier A."/>
            <person name="Winkler A."/>
            <person name="Tauch A."/>
        </authorList>
    </citation>
    <scope>NUCLEOTIDE SEQUENCE [LARGE SCALE GENOMIC DNA]</scope>
    <source>
        <strain evidence="4 5">DSM 44610</strain>
    </source>
</reference>
<keyword evidence="4" id="KW-0413">Isomerase</keyword>
<dbReference type="AlphaFoldDB" id="A0A0F6QYJ3"/>
<dbReference type="InterPro" id="IPR044666">
    <property type="entry name" value="Cyclophilin_A-like"/>
</dbReference>
<comment type="function">
    <text evidence="1">PPIases accelerate the folding of proteins. It catalyzes the cis-trans isomerization of proline imidic peptide bonds in oligopeptides.</text>
</comment>
<dbReference type="Gene3D" id="2.40.100.10">
    <property type="entry name" value="Cyclophilin-like"/>
    <property type="match status" value="1"/>
</dbReference>
<evidence type="ECO:0000256" key="1">
    <source>
        <dbReference type="ARBA" id="ARBA00002388"/>
    </source>
</evidence>
<proteinExistence type="predicted"/>
<keyword evidence="3" id="KW-0812">Transmembrane</keyword>
<organism evidence="4 5">
    <name type="scientific">Corynebacterium camporealensis</name>
    <dbReference type="NCBI Taxonomy" id="161896"/>
    <lineage>
        <taxon>Bacteria</taxon>
        <taxon>Bacillati</taxon>
        <taxon>Actinomycetota</taxon>
        <taxon>Actinomycetes</taxon>
        <taxon>Mycobacteriales</taxon>
        <taxon>Corynebacteriaceae</taxon>
        <taxon>Corynebacterium</taxon>
    </lineage>
</organism>
<feature type="transmembrane region" description="Helical" evidence="3">
    <location>
        <begin position="31"/>
        <end position="51"/>
    </location>
</feature>
<dbReference type="Pfam" id="PF00160">
    <property type="entry name" value="Pro_isomerase"/>
    <property type="match status" value="1"/>
</dbReference>
<dbReference type="GO" id="GO:0003755">
    <property type="term" value="F:peptidyl-prolyl cis-trans isomerase activity"/>
    <property type="evidence" value="ECO:0007669"/>
    <property type="project" value="UniProtKB-EC"/>
</dbReference>
<feature type="region of interest" description="Disordered" evidence="2">
    <location>
        <begin position="263"/>
        <end position="286"/>
    </location>
</feature>
<keyword evidence="3" id="KW-1133">Transmembrane helix</keyword>
<dbReference type="PATRIC" id="fig|161896.4.peg.1286"/>
<dbReference type="Proteomes" id="UP000033566">
    <property type="component" value="Chromosome"/>
</dbReference>
<dbReference type="EC" id="5.2.1.8" evidence="4"/>
<dbReference type="STRING" id="161896.UL81_06550"/>
<keyword evidence="3" id="KW-0472">Membrane</keyword>
<protein>
    <submittedName>
        <fullName evidence="4">Peptidyl-prolyl cis-trans isomerase (Rotamase)-cyclophilin family</fullName>
        <ecNumber evidence="4">5.2.1.8</ecNumber>
    </submittedName>
</protein>
<dbReference type="InterPro" id="IPR002130">
    <property type="entry name" value="Cyclophilin-type_PPIase_dom"/>
</dbReference>
<evidence type="ECO:0000313" key="4">
    <source>
        <dbReference type="EMBL" id="AKE39273.1"/>
    </source>
</evidence>
<dbReference type="InterPro" id="IPR029000">
    <property type="entry name" value="Cyclophilin-like_dom_sf"/>
</dbReference>
<dbReference type="PANTHER" id="PTHR45625">
    <property type="entry name" value="PEPTIDYL-PROLYL CIS-TRANS ISOMERASE-RELATED"/>
    <property type="match status" value="1"/>
</dbReference>
<evidence type="ECO:0000313" key="5">
    <source>
        <dbReference type="Proteomes" id="UP000033566"/>
    </source>
</evidence>